<sequence length="170" mass="19146">MSVHPLRQRSCNLRISRFELSSETPREEPDEEGPWVFAGETVSGSRKRQKADDYVDSLTGSGDDTTVGGLTWMRYKDLKKQADDAVIDLNDGSSGMDARVQVNKPNSWYGSVHRDVPTSNRDGIPDKTISRVVSFVISRSGTLPYINQTSRRRYSDKETHLARDARPCPR</sequence>
<dbReference type="EMBL" id="KV419419">
    <property type="protein sequence ID" value="KZS90753.1"/>
    <property type="molecule type" value="Genomic_DNA"/>
</dbReference>
<evidence type="ECO:0000313" key="3">
    <source>
        <dbReference type="Proteomes" id="UP000076722"/>
    </source>
</evidence>
<evidence type="ECO:0000313" key="2">
    <source>
        <dbReference type="EMBL" id="KZS90753.1"/>
    </source>
</evidence>
<feature type="compositionally biased region" description="Basic and acidic residues" evidence="1">
    <location>
        <begin position="153"/>
        <end position="170"/>
    </location>
</feature>
<feature type="region of interest" description="Disordered" evidence="1">
    <location>
        <begin position="18"/>
        <end position="60"/>
    </location>
</feature>
<dbReference type="Proteomes" id="UP000076722">
    <property type="component" value="Unassembled WGS sequence"/>
</dbReference>
<feature type="region of interest" description="Disordered" evidence="1">
    <location>
        <begin position="148"/>
        <end position="170"/>
    </location>
</feature>
<accession>A0A164RPJ7</accession>
<keyword evidence="3" id="KW-1185">Reference proteome</keyword>
<gene>
    <name evidence="2" type="ORF">SISNIDRAFT_468263</name>
</gene>
<proteinExistence type="predicted"/>
<protein>
    <submittedName>
        <fullName evidence="2">Uncharacterized protein</fullName>
    </submittedName>
</protein>
<reference evidence="2 3" key="1">
    <citation type="journal article" date="2016" name="Mol. Biol. Evol.">
        <title>Comparative Genomics of Early-Diverging Mushroom-Forming Fungi Provides Insights into the Origins of Lignocellulose Decay Capabilities.</title>
        <authorList>
            <person name="Nagy L.G."/>
            <person name="Riley R."/>
            <person name="Tritt A."/>
            <person name="Adam C."/>
            <person name="Daum C."/>
            <person name="Floudas D."/>
            <person name="Sun H."/>
            <person name="Yadav J.S."/>
            <person name="Pangilinan J."/>
            <person name="Larsson K.H."/>
            <person name="Matsuura K."/>
            <person name="Barry K."/>
            <person name="Labutti K."/>
            <person name="Kuo R."/>
            <person name="Ohm R.A."/>
            <person name="Bhattacharya S.S."/>
            <person name="Shirouzu T."/>
            <person name="Yoshinaga Y."/>
            <person name="Martin F.M."/>
            <person name="Grigoriev I.V."/>
            <person name="Hibbett D.S."/>
        </authorList>
    </citation>
    <scope>NUCLEOTIDE SEQUENCE [LARGE SCALE GENOMIC DNA]</scope>
    <source>
        <strain evidence="2 3">HHB9708</strain>
    </source>
</reference>
<organism evidence="2 3">
    <name type="scientific">Sistotremastrum niveocremeum HHB9708</name>
    <dbReference type="NCBI Taxonomy" id="1314777"/>
    <lineage>
        <taxon>Eukaryota</taxon>
        <taxon>Fungi</taxon>
        <taxon>Dikarya</taxon>
        <taxon>Basidiomycota</taxon>
        <taxon>Agaricomycotina</taxon>
        <taxon>Agaricomycetes</taxon>
        <taxon>Sistotremastrales</taxon>
        <taxon>Sistotremastraceae</taxon>
        <taxon>Sertulicium</taxon>
        <taxon>Sertulicium niveocremeum</taxon>
    </lineage>
</organism>
<evidence type="ECO:0000256" key="1">
    <source>
        <dbReference type="SAM" id="MobiDB-lite"/>
    </source>
</evidence>
<name>A0A164RPJ7_9AGAM</name>
<dbReference type="AlphaFoldDB" id="A0A164RPJ7"/>